<dbReference type="HOGENOM" id="CLU_2981304_0_0_1"/>
<sequence length="58" mass="6236">MVVGMDIIVVVIMIVIVIMVVMVIMTVIVVTSSVQVGYVCQSADGKACQSHKDQHGFL</sequence>
<organism evidence="2 3">
    <name type="scientific">Drosophila simulans</name>
    <name type="common">Fruit fly</name>
    <dbReference type="NCBI Taxonomy" id="7240"/>
    <lineage>
        <taxon>Eukaryota</taxon>
        <taxon>Metazoa</taxon>
        <taxon>Ecdysozoa</taxon>
        <taxon>Arthropoda</taxon>
        <taxon>Hexapoda</taxon>
        <taxon>Insecta</taxon>
        <taxon>Pterygota</taxon>
        <taxon>Neoptera</taxon>
        <taxon>Endopterygota</taxon>
        <taxon>Diptera</taxon>
        <taxon>Brachycera</taxon>
        <taxon>Muscomorpha</taxon>
        <taxon>Ephydroidea</taxon>
        <taxon>Drosophilidae</taxon>
        <taxon>Drosophila</taxon>
        <taxon>Sophophora</taxon>
    </lineage>
</organism>
<dbReference type="Proteomes" id="UP000000304">
    <property type="component" value="Unassembled WGS sequence"/>
</dbReference>
<reference evidence="2 3" key="1">
    <citation type="journal article" date="2007" name="Nature">
        <title>Evolution of genes and genomes on the Drosophila phylogeny.</title>
        <authorList>
            <consortium name="Drosophila 12 Genomes Consortium"/>
            <person name="Clark A.G."/>
            <person name="Eisen M.B."/>
            <person name="Smith D.R."/>
            <person name="Bergman C.M."/>
            <person name="Oliver B."/>
            <person name="Markow T.A."/>
            <person name="Kaufman T.C."/>
            <person name="Kellis M."/>
            <person name="Gelbart W."/>
            <person name="Iyer V.N."/>
            <person name="Pollard D.A."/>
            <person name="Sackton T.B."/>
            <person name="Larracuente A.M."/>
            <person name="Singh N.D."/>
            <person name="Abad J.P."/>
            <person name="Abt D.N."/>
            <person name="Adryan B."/>
            <person name="Aguade M."/>
            <person name="Akashi H."/>
            <person name="Anderson W.W."/>
            <person name="Aquadro C.F."/>
            <person name="Ardell D.H."/>
            <person name="Arguello R."/>
            <person name="Artieri C.G."/>
            <person name="Barbash D.A."/>
            <person name="Barker D."/>
            <person name="Barsanti P."/>
            <person name="Batterham P."/>
            <person name="Batzoglou S."/>
            <person name="Begun D."/>
            <person name="Bhutkar A."/>
            <person name="Blanco E."/>
            <person name="Bosak S.A."/>
            <person name="Bradley R.K."/>
            <person name="Brand A.D."/>
            <person name="Brent M.R."/>
            <person name="Brooks A.N."/>
            <person name="Brown R.H."/>
            <person name="Butlin R.K."/>
            <person name="Caggese C."/>
            <person name="Calvi B.R."/>
            <person name="Bernardo de Carvalho A."/>
            <person name="Caspi A."/>
            <person name="Castrezana S."/>
            <person name="Celniker S.E."/>
            <person name="Chang J.L."/>
            <person name="Chapple C."/>
            <person name="Chatterji S."/>
            <person name="Chinwalla A."/>
            <person name="Civetta A."/>
            <person name="Clifton S.W."/>
            <person name="Comeron J.M."/>
            <person name="Costello J.C."/>
            <person name="Coyne J.A."/>
            <person name="Daub J."/>
            <person name="David R.G."/>
            <person name="Delcher A.L."/>
            <person name="Delehaunty K."/>
            <person name="Do C.B."/>
            <person name="Ebling H."/>
            <person name="Edwards K."/>
            <person name="Eickbush T."/>
            <person name="Evans J.D."/>
            <person name="Filipski A."/>
            <person name="Findeiss S."/>
            <person name="Freyhult E."/>
            <person name="Fulton L."/>
            <person name="Fulton R."/>
            <person name="Garcia A.C."/>
            <person name="Gardiner A."/>
            <person name="Garfield D.A."/>
            <person name="Garvin B.E."/>
            <person name="Gibson G."/>
            <person name="Gilbert D."/>
            <person name="Gnerre S."/>
            <person name="Godfrey J."/>
            <person name="Good R."/>
            <person name="Gotea V."/>
            <person name="Gravely B."/>
            <person name="Greenberg A.J."/>
            <person name="Griffiths-Jones S."/>
            <person name="Gross S."/>
            <person name="Guigo R."/>
            <person name="Gustafson E.A."/>
            <person name="Haerty W."/>
            <person name="Hahn M.W."/>
            <person name="Halligan D.L."/>
            <person name="Halpern A.L."/>
            <person name="Halter G.M."/>
            <person name="Han M.V."/>
            <person name="Heger A."/>
            <person name="Hillier L."/>
            <person name="Hinrichs A.S."/>
            <person name="Holmes I."/>
            <person name="Hoskins R.A."/>
            <person name="Hubisz M.J."/>
            <person name="Hultmark D."/>
            <person name="Huntley M.A."/>
            <person name="Jaffe D.B."/>
            <person name="Jagadeeshan S."/>
            <person name="Jeck W.R."/>
            <person name="Johnson J."/>
            <person name="Jones C.D."/>
            <person name="Jordan W.C."/>
            <person name="Karpen G.H."/>
            <person name="Kataoka E."/>
            <person name="Keightley P.D."/>
            <person name="Kheradpour P."/>
            <person name="Kirkness E.F."/>
            <person name="Koerich L.B."/>
            <person name="Kristiansen K."/>
            <person name="Kudrna D."/>
            <person name="Kulathinal R.J."/>
            <person name="Kumar S."/>
            <person name="Kwok R."/>
            <person name="Lander E."/>
            <person name="Langley C.H."/>
            <person name="Lapoint R."/>
            <person name="Lazzaro B.P."/>
            <person name="Lee S.J."/>
            <person name="Levesque L."/>
            <person name="Li R."/>
            <person name="Lin C.F."/>
            <person name="Lin M.F."/>
            <person name="Lindblad-Toh K."/>
            <person name="Llopart A."/>
            <person name="Long M."/>
            <person name="Low L."/>
            <person name="Lozovsky E."/>
            <person name="Lu J."/>
            <person name="Luo M."/>
            <person name="Machado C.A."/>
            <person name="Makalowski W."/>
            <person name="Marzo M."/>
            <person name="Matsuda M."/>
            <person name="Matzkin L."/>
            <person name="McAllister B."/>
            <person name="McBride C.S."/>
            <person name="McKernan B."/>
            <person name="McKernan K."/>
            <person name="Mendez-Lago M."/>
            <person name="Minx P."/>
            <person name="Mollenhauer M.U."/>
            <person name="Montooth K."/>
            <person name="Mount S.M."/>
            <person name="Mu X."/>
            <person name="Myers E."/>
            <person name="Negre B."/>
            <person name="Newfeld S."/>
            <person name="Nielsen R."/>
            <person name="Noor M.A."/>
            <person name="O'Grady P."/>
            <person name="Pachter L."/>
            <person name="Papaceit M."/>
            <person name="Parisi M.J."/>
            <person name="Parisi M."/>
            <person name="Parts L."/>
            <person name="Pedersen J.S."/>
            <person name="Pesole G."/>
            <person name="Phillippy A.M."/>
            <person name="Ponting C.P."/>
            <person name="Pop M."/>
            <person name="Porcelli D."/>
            <person name="Powell J.R."/>
            <person name="Prohaska S."/>
            <person name="Pruitt K."/>
            <person name="Puig M."/>
            <person name="Quesneville H."/>
            <person name="Ram K.R."/>
            <person name="Rand D."/>
            <person name="Rasmussen M.D."/>
            <person name="Reed L.K."/>
            <person name="Reenan R."/>
            <person name="Reily A."/>
            <person name="Remington K.A."/>
            <person name="Rieger T.T."/>
            <person name="Ritchie M.G."/>
            <person name="Robin C."/>
            <person name="Rogers Y.H."/>
            <person name="Rohde C."/>
            <person name="Rozas J."/>
            <person name="Rubenfield M.J."/>
            <person name="Ruiz A."/>
            <person name="Russo S."/>
            <person name="Salzberg S.L."/>
            <person name="Sanchez-Gracia A."/>
            <person name="Saranga D.J."/>
            <person name="Sato H."/>
            <person name="Schaeffer S.W."/>
            <person name="Schatz M.C."/>
            <person name="Schlenke T."/>
            <person name="Schwartz R."/>
            <person name="Segarra C."/>
            <person name="Singh R.S."/>
            <person name="Sirot L."/>
            <person name="Sirota M."/>
            <person name="Sisneros N.B."/>
            <person name="Smith C.D."/>
            <person name="Smith T.F."/>
            <person name="Spieth J."/>
            <person name="Stage D.E."/>
            <person name="Stark A."/>
            <person name="Stephan W."/>
            <person name="Strausberg R.L."/>
            <person name="Strempel S."/>
            <person name="Sturgill D."/>
            <person name="Sutton G."/>
            <person name="Sutton G.G."/>
            <person name="Tao W."/>
            <person name="Teichmann S."/>
            <person name="Tobari Y.N."/>
            <person name="Tomimura Y."/>
            <person name="Tsolas J.M."/>
            <person name="Valente V.L."/>
            <person name="Venter E."/>
            <person name="Venter J.C."/>
            <person name="Vicario S."/>
            <person name="Vieira F.G."/>
            <person name="Vilella A.J."/>
            <person name="Villasante A."/>
            <person name="Walenz B."/>
            <person name="Wang J."/>
            <person name="Wasserman M."/>
            <person name="Watts T."/>
            <person name="Wilson D."/>
            <person name="Wilson R.K."/>
            <person name="Wing R.A."/>
            <person name="Wolfner M.F."/>
            <person name="Wong A."/>
            <person name="Wong G.K."/>
            <person name="Wu C.I."/>
            <person name="Wu G."/>
            <person name="Yamamoto D."/>
            <person name="Yang H.P."/>
            <person name="Yang S.P."/>
            <person name="Yorke J.A."/>
            <person name="Yoshida K."/>
            <person name="Zdobnov E."/>
            <person name="Zhang P."/>
            <person name="Zhang Y."/>
            <person name="Zimin A.V."/>
            <person name="Baldwin J."/>
            <person name="Abdouelleil A."/>
            <person name="Abdulkadir J."/>
            <person name="Abebe A."/>
            <person name="Abera B."/>
            <person name="Abreu J."/>
            <person name="Acer S.C."/>
            <person name="Aftuck L."/>
            <person name="Alexander A."/>
            <person name="An P."/>
            <person name="Anderson E."/>
            <person name="Anderson S."/>
            <person name="Arachi H."/>
            <person name="Azer M."/>
            <person name="Bachantsang P."/>
            <person name="Barry A."/>
            <person name="Bayul T."/>
            <person name="Berlin A."/>
            <person name="Bessette D."/>
            <person name="Bloom T."/>
            <person name="Blye J."/>
            <person name="Boguslavskiy L."/>
            <person name="Bonnet C."/>
            <person name="Boukhgalter B."/>
            <person name="Bourzgui I."/>
            <person name="Brown A."/>
            <person name="Cahill P."/>
            <person name="Channer S."/>
            <person name="Cheshatsang Y."/>
            <person name="Chuda L."/>
            <person name="Citroen M."/>
            <person name="Collymore A."/>
            <person name="Cooke P."/>
            <person name="Costello M."/>
            <person name="D'Aco K."/>
            <person name="Daza R."/>
            <person name="De Haan G."/>
            <person name="DeGray S."/>
            <person name="DeMaso C."/>
            <person name="Dhargay N."/>
            <person name="Dooley K."/>
            <person name="Dooley E."/>
            <person name="Doricent M."/>
            <person name="Dorje P."/>
            <person name="Dorjee K."/>
            <person name="Dupes A."/>
            <person name="Elong R."/>
            <person name="Falk J."/>
            <person name="Farina A."/>
            <person name="Faro S."/>
            <person name="Ferguson D."/>
            <person name="Fisher S."/>
            <person name="Foley C.D."/>
            <person name="Franke A."/>
            <person name="Friedrich D."/>
            <person name="Gadbois L."/>
            <person name="Gearin G."/>
            <person name="Gearin C.R."/>
            <person name="Giannoukos G."/>
            <person name="Goode T."/>
            <person name="Graham J."/>
            <person name="Grandbois E."/>
            <person name="Grewal S."/>
            <person name="Gyaltsen K."/>
            <person name="Hafez N."/>
            <person name="Hagos B."/>
            <person name="Hall J."/>
            <person name="Henson C."/>
            <person name="Hollinger A."/>
            <person name="Honan T."/>
            <person name="Huard M.D."/>
            <person name="Hughes L."/>
            <person name="Hurhula B."/>
            <person name="Husby M.E."/>
            <person name="Kamat A."/>
            <person name="Kanga B."/>
            <person name="Kashin S."/>
            <person name="Khazanovich D."/>
            <person name="Kisner P."/>
            <person name="Lance K."/>
            <person name="Lara M."/>
            <person name="Lee W."/>
            <person name="Lennon N."/>
            <person name="Letendre F."/>
            <person name="LeVine R."/>
            <person name="Lipovsky A."/>
            <person name="Liu X."/>
            <person name="Liu J."/>
            <person name="Liu S."/>
            <person name="Lokyitsang T."/>
            <person name="Lokyitsang Y."/>
            <person name="Lubonja R."/>
            <person name="Lui A."/>
            <person name="MacDonald P."/>
            <person name="Magnisalis V."/>
            <person name="Maru K."/>
            <person name="Matthews C."/>
            <person name="McCusker W."/>
            <person name="McDonough S."/>
            <person name="Mehta T."/>
            <person name="Meldrim J."/>
            <person name="Meneus L."/>
            <person name="Mihai O."/>
            <person name="Mihalev A."/>
            <person name="Mihova T."/>
            <person name="Mittelman R."/>
            <person name="Mlenga V."/>
            <person name="Montmayeur A."/>
            <person name="Mulrain L."/>
            <person name="Navidi A."/>
            <person name="Naylor J."/>
            <person name="Negash T."/>
            <person name="Nguyen T."/>
            <person name="Nguyen N."/>
            <person name="Nicol R."/>
            <person name="Norbu C."/>
            <person name="Norbu N."/>
            <person name="Novod N."/>
            <person name="O'Neill B."/>
            <person name="Osman S."/>
            <person name="Markiewicz E."/>
            <person name="Oyono O.L."/>
            <person name="Patti C."/>
            <person name="Phunkhang P."/>
            <person name="Pierre F."/>
            <person name="Priest M."/>
            <person name="Raghuraman S."/>
            <person name="Rege F."/>
            <person name="Reyes R."/>
            <person name="Rise C."/>
            <person name="Rogov P."/>
            <person name="Ross K."/>
            <person name="Ryan E."/>
            <person name="Settipalli S."/>
            <person name="Shea T."/>
            <person name="Sherpa N."/>
            <person name="Shi L."/>
            <person name="Shih D."/>
            <person name="Sparrow T."/>
            <person name="Spaulding J."/>
            <person name="Stalker J."/>
            <person name="Stange-Thomann N."/>
            <person name="Stavropoulos S."/>
            <person name="Stone C."/>
            <person name="Strader C."/>
            <person name="Tesfaye S."/>
            <person name="Thomson T."/>
            <person name="Thoulutsang Y."/>
            <person name="Thoulutsang D."/>
            <person name="Topham K."/>
            <person name="Topping I."/>
            <person name="Tsamla T."/>
            <person name="Vassiliev H."/>
            <person name="Vo A."/>
            <person name="Wangchuk T."/>
            <person name="Wangdi T."/>
            <person name="Weiand M."/>
            <person name="Wilkinson J."/>
            <person name="Wilson A."/>
            <person name="Yadav S."/>
            <person name="Young G."/>
            <person name="Yu Q."/>
            <person name="Zembek L."/>
            <person name="Zhong D."/>
            <person name="Zimmer A."/>
            <person name="Zwirko Z."/>
            <person name="Jaffe D.B."/>
            <person name="Alvarez P."/>
            <person name="Brockman W."/>
            <person name="Butler J."/>
            <person name="Chin C."/>
            <person name="Gnerre S."/>
            <person name="Grabherr M."/>
            <person name="Kleber M."/>
            <person name="Mauceli E."/>
            <person name="MacCallum I."/>
        </authorList>
    </citation>
    <scope>NUCLEOTIDE SEQUENCE [LARGE SCALE GENOMIC DNA]</scope>
    <source>
        <strain evidence="3">white501</strain>
    </source>
</reference>
<name>B4NVW1_DROSI</name>
<dbReference type="EMBL" id="CH990013">
    <property type="protein sequence ID" value="EDX16206.1"/>
    <property type="molecule type" value="Genomic_DNA"/>
</dbReference>
<evidence type="ECO:0000313" key="2">
    <source>
        <dbReference type="EMBL" id="EDX16206.1"/>
    </source>
</evidence>
<proteinExistence type="predicted"/>
<keyword evidence="1" id="KW-1133">Transmembrane helix</keyword>
<accession>B4NVW1</accession>
<dbReference type="AlphaFoldDB" id="B4NVW1"/>
<protein>
    <submittedName>
        <fullName evidence="2">GD11126</fullName>
    </submittedName>
</protein>
<keyword evidence="3" id="KW-1185">Reference proteome</keyword>
<keyword evidence="1" id="KW-0812">Transmembrane</keyword>
<gene>
    <name evidence="2" type="primary">Dsim\GD11126</name>
    <name evidence="2" type="ORF">Dsim_GD11126</name>
</gene>
<feature type="transmembrane region" description="Helical" evidence="1">
    <location>
        <begin position="7"/>
        <end position="30"/>
    </location>
</feature>
<keyword evidence="1" id="KW-0472">Membrane</keyword>
<evidence type="ECO:0000313" key="3">
    <source>
        <dbReference type="Proteomes" id="UP000000304"/>
    </source>
</evidence>
<evidence type="ECO:0000256" key="1">
    <source>
        <dbReference type="SAM" id="Phobius"/>
    </source>
</evidence>